<dbReference type="STRING" id="930990.A0A067MEB1"/>
<keyword evidence="9" id="KW-1185">Reference proteome</keyword>
<dbReference type="InterPro" id="IPR017930">
    <property type="entry name" value="Myb_dom"/>
</dbReference>
<evidence type="ECO:0000313" key="9">
    <source>
        <dbReference type="Proteomes" id="UP000027195"/>
    </source>
</evidence>
<dbReference type="Pfam" id="PF00249">
    <property type="entry name" value="Myb_DNA-binding"/>
    <property type="match status" value="3"/>
</dbReference>
<keyword evidence="4" id="KW-0539">Nucleus</keyword>
<feature type="compositionally biased region" description="Basic and acidic residues" evidence="5">
    <location>
        <begin position="532"/>
        <end position="547"/>
    </location>
</feature>
<keyword evidence="1" id="KW-0805">Transcription regulation</keyword>
<dbReference type="Pfam" id="PF13921">
    <property type="entry name" value="Myb_DNA-bind_6"/>
    <property type="match status" value="1"/>
</dbReference>
<feature type="compositionally biased region" description="Low complexity" evidence="5">
    <location>
        <begin position="744"/>
        <end position="756"/>
    </location>
</feature>
<dbReference type="InterPro" id="IPR009057">
    <property type="entry name" value="Homeodomain-like_sf"/>
</dbReference>
<sequence>MLSAISASDSTLSVNRHHRAALEAHVLRLKAALDEVDNLLIETVSLETEEAHQLEEGEFEDRRGIFLHAGAYAEPIFTKRDLYLEGSPFLPDSQLRDRFLAATTPRPFSIKERQTLVKLVRSQNKRLTAEYLKRRNHPNPFEEIRSRPEATFETNTEGLDWNEIARDVSAACRVSPTRSPQECKVQWLGSDHPRFVGNGGWSDEETAKLAELIGEKNAQNGEVDWVDVAAQLGTSRTPLQCMRQHMFHDPELALQENDKKTWTKQEDQALIQATRDFGTSHWGIVALHVGSDRTPVQCMHRWIYSLDPSIKHGRWTAEEDQLLLSAVAIHGSTWVKVKACIPGRTGAQCRERWCNAVDPKIKRCAWSPEEDALLREARVDKGMKSWSDISKGIFKNERTDRQCVRRWEALQKDPTGKTGAGSSNPSARPRKGKRKPKEKPNDDGAGAGTEAKTGGTEEGDGQSKPARKPNPRKKRPAEVTEDEDDDDEGADGGAPADSSAAEDGRIGTAGSRTESTKAAKPQGARKGKGKGKGKDVDPAAEGERPADFEVTGVAPPKPRPKPRPRARKRKGDEKDDSSDVDEGATPKARGKNGQTLLLEANDGTGDEGQGDVTPRAPPRSRPRPRPRPRVRKDAAPVDDAPSGDIEQRLPAPQDAAHAQVLDSEKTGMSAATARQPKTKIPKAAQGAKRKAQASVSFEAPVTVASRRSKRIRANAEGGIQTEANTASAPAAPTPKETGEADRQGSVVSDSSGDSWM</sequence>
<feature type="compositionally biased region" description="Basic residues" evidence="5">
    <location>
        <begin position="428"/>
        <end position="437"/>
    </location>
</feature>
<dbReference type="InParanoid" id="A0A067MEB1"/>
<evidence type="ECO:0000256" key="5">
    <source>
        <dbReference type="SAM" id="MobiDB-lite"/>
    </source>
</evidence>
<feature type="compositionally biased region" description="Low complexity" evidence="5">
    <location>
        <begin position="721"/>
        <end position="734"/>
    </location>
</feature>
<protein>
    <submittedName>
        <fullName evidence="8">Uncharacterized protein</fullName>
    </submittedName>
</protein>
<feature type="domain" description="Myb-like" evidence="6">
    <location>
        <begin position="199"/>
        <end position="241"/>
    </location>
</feature>
<evidence type="ECO:0000256" key="3">
    <source>
        <dbReference type="ARBA" id="ARBA00023163"/>
    </source>
</evidence>
<dbReference type="AlphaFoldDB" id="A0A067MEB1"/>
<dbReference type="Proteomes" id="UP000027195">
    <property type="component" value="Unassembled WGS sequence"/>
</dbReference>
<evidence type="ECO:0000313" key="8">
    <source>
        <dbReference type="EMBL" id="KDQ13854.1"/>
    </source>
</evidence>
<feature type="domain" description="HTH myb-type" evidence="7">
    <location>
        <begin position="307"/>
        <end position="361"/>
    </location>
</feature>
<dbReference type="EMBL" id="KL198041">
    <property type="protein sequence ID" value="KDQ13854.1"/>
    <property type="molecule type" value="Genomic_DNA"/>
</dbReference>
<keyword evidence="3" id="KW-0804">Transcription</keyword>
<dbReference type="OrthoDB" id="2143914at2759"/>
<feature type="compositionally biased region" description="Basic residues" evidence="5">
    <location>
        <begin position="558"/>
        <end position="569"/>
    </location>
</feature>
<keyword evidence="2" id="KW-0238">DNA-binding</keyword>
<dbReference type="GO" id="GO:0042795">
    <property type="term" value="P:snRNA transcription by RNA polymerase II"/>
    <property type="evidence" value="ECO:0007669"/>
    <property type="project" value="TreeGrafter"/>
</dbReference>
<evidence type="ECO:0000259" key="6">
    <source>
        <dbReference type="PROSITE" id="PS50090"/>
    </source>
</evidence>
<feature type="region of interest" description="Disordered" evidence="5">
    <location>
        <begin position="407"/>
        <end position="756"/>
    </location>
</feature>
<dbReference type="InterPro" id="IPR001005">
    <property type="entry name" value="SANT/Myb"/>
</dbReference>
<dbReference type="GO" id="GO:0042796">
    <property type="term" value="P:snRNA transcription by RNA polymerase III"/>
    <property type="evidence" value="ECO:0007669"/>
    <property type="project" value="TreeGrafter"/>
</dbReference>
<dbReference type="Gene3D" id="1.10.10.60">
    <property type="entry name" value="Homeodomain-like"/>
    <property type="match status" value="4"/>
</dbReference>
<dbReference type="InterPro" id="IPR051575">
    <property type="entry name" value="Myb-like_DNA-bd"/>
</dbReference>
<name>A0A067MEB1_BOTB1</name>
<feature type="domain" description="HTH myb-type" evidence="7">
    <location>
        <begin position="362"/>
        <end position="415"/>
    </location>
</feature>
<proteinExistence type="predicted"/>
<dbReference type="PANTHER" id="PTHR46621">
    <property type="entry name" value="SNRNA-ACTIVATING PROTEIN COMPLEX SUBUNIT 4"/>
    <property type="match status" value="1"/>
</dbReference>
<feature type="domain" description="Myb-like" evidence="6">
    <location>
        <begin position="254"/>
        <end position="306"/>
    </location>
</feature>
<accession>A0A067MEB1</accession>
<dbReference type="SMART" id="SM00717">
    <property type="entry name" value="SANT"/>
    <property type="match status" value="5"/>
</dbReference>
<organism evidence="8 9">
    <name type="scientific">Botryobasidium botryosum (strain FD-172 SS1)</name>
    <dbReference type="NCBI Taxonomy" id="930990"/>
    <lineage>
        <taxon>Eukaryota</taxon>
        <taxon>Fungi</taxon>
        <taxon>Dikarya</taxon>
        <taxon>Basidiomycota</taxon>
        <taxon>Agaricomycotina</taxon>
        <taxon>Agaricomycetes</taxon>
        <taxon>Cantharellales</taxon>
        <taxon>Botryobasidiaceae</taxon>
        <taxon>Botryobasidium</taxon>
    </lineage>
</organism>
<evidence type="ECO:0000259" key="7">
    <source>
        <dbReference type="PROSITE" id="PS51294"/>
    </source>
</evidence>
<evidence type="ECO:0000256" key="2">
    <source>
        <dbReference type="ARBA" id="ARBA00023125"/>
    </source>
</evidence>
<dbReference type="PROSITE" id="PS50090">
    <property type="entry name" value="MYB_LIKE"/>
    <property type="match status" value="4"/>
</dbReference>
<feature type="domain" description="Myb-like" evidence="6">
    <location>
        <begin position="358"/>
        <end position="411"/>
    </location>
</feature>
<dbReference type="GO" id="GO:0019185">
    <property type="term" value="C:snRNA-activating protein complex"/>
    <property type="evidence" value="ECO:0007669"/>
    <property type="project" value="TreeGrafter"/>
</dbReference>
<dbReference type="GO" id="GO:0000978">
    <property type="term" value="F:RNA polymerase II cis-regulatory region sequence-specific DNA binding"/>
    <property type="evidence" value="ECO:0007669"/>
    <property type="project" value="TreeGrafter"/>
</dbReference>
<dbReference type="PROSITE" id="PS51294">
    <property type="entry name" value="HTH_MYB"/>
    <property type="match status" value="3"/>
</dbReference>
<dbReference type="GO" id="GO:0001006">
    <property type="term" value="F:RNA polymerase III type 3 promoter sequence-specific DNA binding"/>
    <property type="evidence" value="ECO:0007669"/>
    <property type="project" value="TreeGrafter"/>
</dbReference>
<feature type="compositionally biased region" description="Acidic residues" evidence="5">
    <location>
        <begin position="479"/>
        <end position="490"/>
    </location>
</feature>
<evidence type="ECO:0000256" key="4">
    <source>
        <dbReference type="ARBA" id="ARBA00023242"/>
    </source>
</evidence>
<dbReference type="SUPFAM" id="SSF46689">
    <property type="entry name" value="Homeodomain-like"/>
    <property type="match status" value="3"/>
</dbReference>
<feature type="compositionally biased region" description="Basic residues" evidence="5">
    <location>
        <begin position="465"/>
        <end position="475"/>
    </location>
</feature>
<dbReference type="PANTHER" id="PTHR46621:SF1">
    <property type="entry name" value="SNRNA-ACTIVATING PROTEIN COMPLEX SUBUNIT 4"/>
    <property type="match status" value="1"/>
</dbReference>
<feature type="compositionally biased region" description="Basic residues" evidence="5">
    <location>
        <begin position="618"/>
        <end position="630"/>
    </location>
</feature>
<gene>
    <name evidence="8" type="ORF">BOTBODRAFT_33289</name>
</gene>
<evidence type="ECO:0000256" key="1">
    <source>
        <dbReference type="ARBA" id="ARBA00023015"/>
    </source>
</evidence>
<dbReference type="CDD" id="cd00167">
    <property type="entry name" value="SANT"/>
    <property type="match status" value="4"/>
</dbReference>
<reference evidence="9" key="1">
    <citation type="journal article" date="2014" name="Proc. Natl. Acad. Sci. U.S.A.">
        <title>Extensive sampling of basidiomycete genomes demonstrates inadequacy of the white-rot/brown-rot paradigm for wood decay fungi.</title>
        <authorList>
            <person name="Riley R."/>
            <person name="Salamov A.A."/>
            <person name="Brown D.W."/>
            <person name="Nagy L.G."/>
            <person name="Floudas D."/>
            <person name="Held B.W."/>
            <person name="Levasseur A."/>
            <person name="Lombard V."/>
            <person name="Morin E."/>
            <person name="Otillar R."/>
            <person name="Lindquist E.A."/>
            <person name="Sun H."/>
            <person name="LaButti K.M."/>
            <person name="Schmutz J."/>
            <person name="Jabbour D."/>
            <person name="Luo H."/>
            <person name="Baker S.E."/>
            <person name="Pisabarro A.G."/>
            <person name="Walton J.D."/>
            <person name="Blanchette R.A."/>
            <person name="Henrissat B."/>
            <person name="Martin F."/>
            <person name="Cullen D."/>
            <person name="Hibbett D.S."/>
            <person name="Grigoriev I.V."/>
        </authorList>
    </citation>
    <scope>NUCLEOTIDE SEQUENCE [LARGE SCALE GENOMIC DNA]</scope>
    <source>
        <strain evidence="9">FD-172 SS1</strain>
    </source>
</reference>
<feature type="domain" description="HTH myb-type" evidence="7">
    <location>
        <begin position="259"/>
        <end position="302"/>
    </location>
</feature>
<dbReference type="HOGENOM" id="CLU_430242_0_0_1"/>
<feature type="domain" description="Myb-like" evidence="6">
    <location>
        <begin position="307"/>
        <end position="357"/>
    </location>
</feature>